<name>A0A1F6ERY9_9BACT</name>
<evidence type="ECO:0000313" key="2">
    <source>
        <dbReference type="Proteomes" id="UP000176714"/>
    </source>
</evidence>
<evidence type="ECO:0000313" key="1">
    <source>
        <dbReference type="EMBL" id="OGG76401.1"/>
    </source>
</evidence>
<sequence length="150" mass="17295">MMSKYLRRYYLYRFNSPTLRPFRRFLFGVALLSVGTLTFVAFVVAAWAQEEPSQPSAMVLPHNIARMYETGTLIAEKTCGSPPSSYYTCARVVRTPHGTLRFFVFNKESFPIYVYGLVLDEEDGGRWNGEREKWSGGTWKPTAIWEAERT</sequence>
<reference evidence="1 2" key="1">
    <citation type="journal article" date="2016" name="Nat. Commun.">
        <title>Thousands of microbial genomes shed light on interconnected biogeochemical processes in an aquifer system.</title>
        <authorList>
            <person name="Anantharaman K."/>
            <person name="Brown C.T."/>
            <person name="Hug L.A."/>
            <person name="Sharon I."/>
            <person name="Castelle C.J."/>
            <person name="Probst A.J."/>
            <person name="Thomas B.C."/>
            <person name="Singh A."/>
            <person name="Wilkins M.J."/>
            <person name="Karaoz U."/>
            <person name="Brodie E.L."/>
            <person name="Williams K.H."/>
            <person name="Hubbard S.S."/>
            <person name="Banfield J.F."/>
        </authorList>
    </citation>
    <scope>NUCLEOTIDE SEQUENCE [LARGE SCALE GENOMIC DNA]</scope>
</reference>
<dbReference type="AlphaFoldDB" id="A0A1F6ERY9"/>
<accession>A0A1F6ERY9</accession>
<protein>
    <submittedName>
        <fullName evidence="1">Uncharacterized protein</fullName>
    </submittedName>
</protein>
<dbReference type="Proteomes" id="UP000176714">
    <property type="component" value="Unassembled WGS sequence"/>
</dbReference>
<organism evidence="1 2">
    <name type="scientific">Candidatus Kaiserbacteria bacterium RIFCSPLOWO2_01_FULL_55_19</name>
    <dbReference type="NCBI Taxonomy" id="1798516"/>
    <lineage>
        <taxon>Bacteria</taxon>
        <taxon>Candidatus Kaiseribacteriota</taxon>
    </lineage>
</organism>
<proteinExistence type="predicted"/>
<comment type="caution">
    <text evidence="1">The sequence shown here is derived from an EMBL/GenBank/DDBJ whole genome shotgun (WGS) entry which is preliminary data.</text>
</comment>
<dbReference type="EMBL" id="MFMD01000023">
    <property type="protein sequence ID" value="OGG76401.1"/>
    <property type="molecule type" value="Genomic_DNA"/>
</dbReference>
<gene>
    <name evidence="1" type="ORF">A2950_00515</name>
</gene>